<evidence type="ECO:0000313" key="3">
    <source>
        <dbReference type="Proteomes" id="UP000499080"/>
    </source>
</evidence>
<dbReference type="AlphaFoldDB" id="A0A4Y2S4F7"/>
<sequence length="107" mass="11878">MGSGGVTIEQDCVSMVSSMEIIFAVIVKLHSEWSLRNRRCHCPVTISFPKVPILCRITTIICVVLMSVNLHRSGLKMPNPNDKNKETVESSSNTDIPMENTHISDHA</sequence>
<name>A0A4Y2S4F7_ARAVE</name>
<evidence type="ECO:0000313" key="2">
    <source>
        <dbReference type="EMBL" id="GBN83078.1"/>
    </source>
</evidence>
<evidence type="ECO:0000256" key="1">
    <source>
        <dbReference type="SAM" id="MobiDB-lite"/>
    </source>
</evidence>
<reference evidence="2 3" key="1">
    <citation type="journal article" date="2019" name="Sci. Rep.">
        <title>Orb-weaving spider Araneus ventricosus genome elucidates the spidroin gene catalogue.</title>
        <authorList>
            <person name="Kono N."/>
            <person name="Nakamura H."/>
            <person name="Ohtoshi R."/>
            <person name="Moran D.A.P."/>
            <person name="Shinohara A."/>
            <person name="Yoshida Y."/>
            <person name="Fujiwara M."/>
            <person name="Mori M."/>
            <person name="Tomita M."/>
            <person name="Arakawa K."/>
        </authorList>
    </citation>
    <scope>NUCLEOTIDE SEQUENCE [LARGE SCALE GENOMIC DNA]</scope>
</reference>
<proteinExistence type="predicted"/>
<organism evidence="2 3">
    <name type="scientific">Araneus ventricosus</name>
    <name type="common">Orbweaver spider</name>
    <name type="synonym">Epeira ventricosa</name>
    <dbReference type="NCBI Taxonomy" id="182803"/>
    <lineage>
        <taxon>Eukaryota</taxon>
        <taxon>Metazoa</taxon>
        <taxon>Ecdysozoa</taxon>
        <taxon>Arthropoda</taxon>
        <taxon>Chelicerata</taxon>
        <taxon>Arachnida</taxon>
        <taxon>Araneae</taxon>
        <taxon>Araneomorphae</taxon>
        <taxon>Entelegynae</taxon>
        <taxon>Araneoidea</taxon>
        <taxon>Araneidae</taxon>
        <taxon>Araneus</taxon>
    </lineage>
</organism>
<dbReference type="Proteomes" id="UP000499080">
    <property type="component" value="Unassembled WGS sequence"/>
</dbReference>
<protein>
    <submittedName>
        <fullName evidence="2">Uncharacterized protein</fullName>
    </submittedName>
</protein>
<feature type="region of interest" description="Disordered" evidence="1">
    <location>
        <begin position="75"/>
        <end position="107"/>
    </location>
</feature>
<gene>
    <name evidence="2" type="ORF">AVEN_233312_1</name>
</gene>
<dbReference type="EMBL" id="BGPR01019839">
    <property type="protein sequence ID" value="GBN83078.1"/>
    <property type="molecule type" value="Genomic_DNA"/>
</dbReference>
<keyword evidence="3" id="KW-1185">Reference proteome</keyword>
<comment type="caution">
    <text evidence="2">The sequence shown here is derived from an EMBL/GenBank/DDBJ whole genome shotgun (WGS) entry which is preliminary data.</text>
</comment>
<accession>A0A4Y2S4F7</accession>